<evidence type="ECO:0000256" key="3">
    <source>
        <dbReference type="ARBA" id="ARBA00022755"/>
    </source>
</evidence>
<comment type="catalytic activity">
    <reaction evidence="5 6">
        <text>N(1)-(5-phospho-beta-D-ribosyl)glycinamide + (6R)-10-formyltetrahydrofolate = N(2)-formyl-N(1)-(5-phospho-beta-D-ribosyl)glycinamide + (6S)-5,6,7,8-tetrahydrofolate + H(+)</text>
        <dbReference type="Rhea" id="RHEA:15053"/>
        <dbReference type="ChEBI" id="CHEBI:15378"/>
        <dbReference type="ChEBI" id="CHEBI:57453"/>
        <dbReference type="ChEBI" id="CHEBI:143788"/>
        <dbReference type="ChEBI" id="CHEBI:147286"/>
        <dbReference type="ChEBI" id="CHEBI:195366"/>
        <dbReference type="EC" id="2.1.2.2"/>
    </reaction>
</comment>
<keyword evidence="2 6" id="KW-0808">Transferase</keyword>
<feature type="site" description="Raises pKa of active site His" evidence="6">
    <location>
        <position position="142"/>
    </location>
</feature>
<comment type="caution">
    <text evidence="6">Lacks conserved residue(s) required for the propagation of feature annotation.</text>
</comment>
<dbReference type="PROSITE" id="PS00373">
    <property type="entry name" value="GART"/>
    <property type="match status" value="1"/>
</dbReference>
<dbReference type="NCBIfam" id="TIGR00639">
    <property type="entry name" value="PurN"/>
    <property type="match status" value="1"/>
</dbReference>
<dbReference type="InterPro" id="IPR004607">
    <property type="entry name" value="GART"/>
</dbReference>
<feature type="binding site" evidence="6">
    <location>
        <position position="104"/>
    </location>
    <ligand>
        <name>(6R)-10-formyltetrahydrofolate</name>
        <dbReference type="ChEBI" id="CHEBI:195366"/>
    </ligand>
</feature>
<name>A0A9D1RYM8_9CORY</name>
<evidence type="ECO:0000256" key="4">
    <source>
        <dbReference type="ARBA" id="ARBA00038440"/>
    </source>
</evidence>
<feature type="active site" description="Proton donor" evidence="6">
    <location>
        <position position="106"/>
    </location>
</feature>
<evidence type="ECO:0000256" key="5">
    <source>
        <dbReference type="ARBA" id="ARBA00047664"/>
    </source>
</evidence>
<dbReference type="GO" id="GO:0004644">
    <property type="term" value="F:phosphoribosylglycinamide formyltransferase activity"/>
    <property type="evidence" value="ECO:0007669"/>
    <property type="project" value="UniProtKB-UniRule"/>
</dbReference>
<evidence type="ECO:0000256" key="1">
    <source>
        <dbReference type="ARBA" id="ARBA00005054"/>
    </source>
</evidence>
<dbReference type="Gene3D" id="3.40.50.170">
    <property type="entry name" value="Formyl transferase, N-terminal domain"/>
    <property type="match status" value="1"/>
</dbReference>
<dbReference type="InterPro" id="IPR002376">
    <property type="entry name" value="Formyl_transf_N"/>
</dbReference>
<gene>
    <name evidence="6" type="primary">purN</name>
    <name evidence="8" type="ORF">H9867_01275</name>
</gene>
<sequence>MKIVILASGTGSLLQAVINQAKKEKIQILSVGSDRPCHALKRAEEAGIPTFTVDYRPGETDRAQWNTQLAETLASYGPDLVVSAGFMRIIGEEVIQQFPQQIINTHPALLPAFPGAHAVEDAINYGVAVTGTTVHVVDAGVDTGPIIDQRAVRVQADDTVDSLHERIKQTERELLVDVLHAIADHGLTIDGRKARINND</sequence>
<reference evidence="8" key="1">
    <citation type="journal article" date="2021" name="PeerJ">
        <title>Extensive microbial diversity within the chicken gut microbiome revealed by metagenomics and culture.</title>
        <authorList>
            <person name="Gilroy R."/>
            <person name="Ravi A."/>
            <person name="Getino M."/>
            <person name="Pursley I."/>
            <person name="Horton D.L."/>
            <person name="Alikhan N.F."/>
            <person name="Baker D."/>
            <person name="Gharbi K."/>
            <person name="Hall N."/>
            <person name="Watson M."/>
            <person name="Adriaenssens E.M."/>
            <person name="Foster-Nyarko E."/>
            <person name="Jarju S."/>
            <person name="Secka A."/>
            <person name="Antonio M."/>
            <person name="Oren A."/>
            <person name="Chaudhuri R.R."/>
            <person name="La Ragione R."/>
            <person name="Hildebrand F."/>
            <person name="Pallen M.J."/>
        </authorList>
    </citation>
    <scope>NUCLEOTIDE SEQUENCE</scope>
    <source>
        <strain evidence="8">4376</strain>
    </source>
</reference>
<dbReference type="InterPro" id="IPR036477">
    <property type="entry name" value="Formyl_transf_N_sf"/>
</dbReference>
<dbReference type="CDD" id="cd08645">
    <property type="entry name" value="FMT_core_GART"/>
    <property type="match status" value="1"/>
</dbReference>
<dbReference type="SUPFAM" id="SSF53328">
    <property type="entry name" value="Formyltransferase"/>
    <property type="match status" value="1"/>
</dbReference>
<proteinExistence type="inferred from homology"/>
<protein>
    <recommendedName>
        <fullName evidence="6">Phosphoribosylglycinamide formyltransferase</fullName>
        <ecNumber evidence="6">2.1.2.2</ecNumber>
    </recommendedName>
    <alternativeName>
        <fullName evidence="6">5'-phosphoribosylglycinamide transformylase</fullName>
    </alternativeName>
    <alternativeName>
        <fullName evidence="6">GAR transformylase</fullName>
        <shortName evidence="6">GART</shortName>
    </alternativeName>
</protein>
<organism evidence="8 9">
    <name type="scientific">Candidatus Corynebacterium gallistercoris</name>
    <dbReference type="NCBI Taxonomy" id="2838530"/>
    <lineage>
        <taxon>Bacteria</taxon>
        <taxon>Bacillati</taxon>
        <taxon>Actinomycetota</taxon>
        <taxon>Actinomycetes</taxon>
        <taxon>Mycobacteriales</taxon>
        <taxon>Corynebacteriaceae</taxon>
        <taxon>Corynebacterium</taxon>
    </lineage>
</organism>
<dbReference type="PANTHER" id="PTHR43369:SF2">
    <property type="entry name" value="PHOSPHORIBOSYLGLYCINAMIDE FORMYLTRANSFERASE"/>
    <property type="match status" value="1"/>
</dbReference>
<dbReference type="InterPro" id="IPR001555">
    <property type="entry name" value="GART_AS"/>
</dbReference>
<dbReference type="GO" id="GO:0006189">
    <property type="term" value="P:'de novo' IMP biosynthetic process"/>
    <property type="evidence" value="ECO:0007669"/>
    <property type="project" value="UniProtKB-UniRule"/>
</dbReference>
<evidence type="ECO:0000259" key="7">
    <source>
        <dbReference type="Pfam" id="PF00551"/>
    </source>
</evidence>
<dbReference type="HAMAP" id="MF_01930">
    <property type="entry name" value="PurN"/>
    <property type="match status" value="1"/>
</dbReference>
<comment type="caution">
    <text evidence="8">The sequence shown here is derived from an EMBL/GenBank/DDBJ whole genome shotgun (WGS) entry which is preliminary data.</text>
</comment>
<dbReference type="AlphaFoldDB" id="A0A9D1RYM8"/>
<evidence type="ECO:0000256" key="6">
    <source>
        <dbReference type="HAMAP-Rule" id="MF_01930"/>
    </source>
</evidence>
<dbReference type="FunFam" id="3.40.50.170:FF:000008">
    <property type="entry name" value="Phosphoribosylglycinamide formyltransferase"/>
    <property type="match status" value="1"/>
</dbReference>
<evidence type="ECO:0000256" key="2">
    <source>
        <dbReference type="ARBA" id="ARBA00022679"/>
    </source>
</evidence>
<comment type="function">
    <text evidence="6">Catalyzes the transfer of a formyl group from 10-formyltetrahydrofolate to 5-phospho-ribosyl-glycinamide (GAR), producing 5-phospho-ribosyl-N-formylglycinamide (FGAR) and tetrahydrofolate.</text>
</comment>
<comment type="similarity">
    <text evidence="4 6">Belongs to the GART family.</text>
</comment>
<dbReference type="Proteomes" id="UP000824189">
    <property type="component" value="Unassembled WGS sequence"/>
</dbReference>
<evidence type="ECO:0000313" key="8">
    <source>
        <dbReference type="EMBL" id="HIW95111.1"/>
    </source>
</evidence>
<keyword evidence="3 6" id="KW-0658">Purine biosynthesis</keyword>
<accession>A0A9D1RYM8</accession>
<dbReference type="Pfam" id="PF00551">
    <property type="entry name" value="Formyl_trans_N"/>
    <property type="match status" value="1"/>
</dbReference>
<dbReference type="EC" id="2.1.2.2" evidence="6"/>
<dbReference type="GO" id="GO:0005829">
    <property type="term" value="C:cytosol"/>
    <property type="evidence" value="ECO:0007669"/>
    <property type="project" value="TreeGrafter"/>
</dbReference>
<evidence type="ECO:0000313" key="9">
    <source>
        <dbReference type="Proteomes" id="UP000824189"/>
    </source>
</evidence>
<dbReference type="PANTHER" id="PTHR43369">
    <property type="entry name" value="PHOSPHORIBOSYLGLYCINAMIDE FORMYLTRANSFERASE"/>
    <property type="match status" value="1"/>
</dbReference>
<feature type="binding site" evidence="6">
    <location>
        <position position="62"/>
    </location>
    <ligand>
        <name>(6R)-10-formyltetrahydrofolate</name>
        <dbReference type="ChEBI" id="CHEBI:195366"/>
    </ligand>
</feature>
<comment type="pathway">
    <text evidence="1 6">Purine metabolism; IMP biosynthesis via de novo pathway; N(2)-formyl-N(1)-(5-phospho-D-ribosyl)glycinamide from N(1)-(5-phospho-D-ribosyl)glycinamide (10-formyl THF route): step 1/1.</text>
</comment>
<dbReference type="EMBL" id="DXFZ01000018">
    <property type="protein sequence ID" value="HIW95111.1"/>
    <property type="molecule type" value="Genomic_DNA"/>
</dbReference>
<feature type="binding site" evidence="6">
    <location>
        <begin position="87"/>
        <end position="90"/>
    </location>
    <ligand>
        <name>(6R)-10-formyltetrahydrofolate</name>
        <dbReference type="ChEBI" id="CHEBI:195366"/>
    </ligand>
</feature>
<feature type="domain" description="Formyl transferase N-terminal" evidence="7">
    <location>
        <begin position="1"/>
        <end position="179"/>
    </location>
</feature>
<reference evidence="8" key="2">
    <citation type="submission" date="2021-04" db="EMBL/GenBank/DDBJ databases">
        <authorList>
            <person name="Gilroy R."/>
        </authorList>
    </citation>
    <scope>NUCLEOTIDE SEQUENCE</scope>
    <source>
        <strain evidence="8">4376</strain>
    </source>
</reference>